<dbReference type="CTD" id="122664"/>
<dbReference type="InterPro" id="IPR011992">
    <property type="entry name" value="EF-hand-dom_pair"/>
</dbReference>
<dbReference type="Gene3D" id="1.10.238.10">
    <property type="entry name" value="EF-hand"/>
    <property type="match status" value="1"/>
</dbReference>
<keyword evidence="5" id="KW-1185">Reference proteome</keyword>
<evidence type="ECO:0000313" key="5">
    <source>
        <dbReference type="Proteomes" id="UP000515161"/>
    </source>
</evidence>
<comment type="subcellular location">
    <subcellularLocation>
        <location evidence="1">Cytoplasm</location>
    </subcellularLocation>
</comment>
<evidence type="ECO:0000256" key="1">
    <source>
        <dbReference type="ARBA" id="ARBA00004496"/>
    </source>
</evidence>
<protein>
    <submittedName>
        <fullName evidence="6">Tubulin polymerization-promoting protein family member 2</fullName>
    </submittedName>
</protein>
<proteinExistence type="inferred from homology"/>
<reference evidence="6" key="1">
    <citation type="submission" date="2025-08" db="UniProtKB">
        <authorList>
            <consortium name="RefSeq"/>
        </authorList>
    </citation>
    <scope>IDENTIFICATION</scope>
</reference>
<dbReference type="GO" id="GO:0005737">
    <property type="term" value="C:cytoplasm"/>
    <property type="evidence" value="ECO:0007669"/>
    <property type="project" value="UniProtKB-SubCell"/>
</dbReference>
<evidence type="ECO:0000256" key="3">
    <source>
        <dbReference type="ARBA" id="ARBA00022490"/>
    </source>
</evidence>
<name>A0A6P8VTY9_GYMAC</name>
<dbReference type="GO" id="GO:0046785">
    <property type="term" value="P:microtubule polymerization"/>
    <property type="evidence" value="ECO:0007669"/>
    <property type="project" value="InterPro"/>
</dbReference>
<sequence>MAEGTVSVAEVETAFQKFAVHGDSKATGKEMNGKNFVKLSKDCKIIDGKNVTTTDVDIVFSKNKAKSARVITFEQFNQALTELAPKRFKGKSKEESLQQLYSLIVGKEPANIGVTKVAKAAAVDRLTDTTKYTGAHKERFDESGKGKGKVGRADVPDDSGYVGAYKGSGSYEEKVKDA</sequence>
<dbReference type="PANTHER" id="PTHR12932:SF24">
    <property type="entry name" value="TUBULIN POLYMERIZATION-PROMOTING PROTEIN FAMILY MEMBER 2"/>
    <property type="match status" value="1"/>
</dbReference>
<dbReference type="PANTHER" id="PTHR12932">
    <property type="entry name" value="P25 ALPHA-RELATED"/>
    <property type="match status" value="1"/>
</dbReference>
<dbReference type="GO" id="GO:0005874">
    <property type="term" value="C:microtubule"/>
    <property type="evidence" value="ECO:0007669"/>
    <property type="project" value="TreeGrafter"/>
</dbReference>
<organism evidence="5 6">
    <name type="scientific">Gymnodraco acuticeps</name>
    <name type="common">Antarctic dragonfish</name>
    <dbReference type="NCBI Taxonomy" id="8218"/>
    <lineage>
        <taxon>Eukaryota</taxon>
        <taxon>Metazoa</taxon>
        <taxon>Chordata</taxon>
        <taxon>Craniata</taxon>
        <taxon>Vertebrata</taxon>
        <taxon>Euteleostomi</taxon>
        <taxon>Actinopterygii</taxon>
        <taxon>Neopterygii</taxon>
        <taxon>Teleostei</taxon>
        <taxon>Neoteleostei</taxon>
        <taxon>Acanthomorphata</taxon>
        <taxon>Eupercaria</taxon>
        <taxon>Perciformes</taxon>
        <taxon>Notothenioidei</taxon>
        <taxon>Bathydraconidae</taxon>
        <taxon>Gymnodraco</taxon>
    </lineage>
</organism>
<dbReference type="GO" id="GO:0032273">
    <property type="term" value="P:positive regulation of protein polymerization"/>
    <property type="evidence" value="ECO:0007669"/>
    <property type="project" value="TreeGrafter"/>
</dbReference>
<keyword evidence="3" id="KW-0963">Cytoplasm</keyword>
<dbReference type="GO" id="GO:0015631">
    <property type="term" value="F:tubulin binding"/>
    <property type="evidence" value="ECO:0007669"/>
    <property type="project" value="InterPro"/>
</dbReference>
<dbReference type="Proteomes" id="UP000515161">
    <property type="component" value="Unplaced"/>
</dbReference>
<evidence type="ECO:0000256" key="4">
    <source>
        <dbReference type="SAM" id="MobiDB-lite"/>
    </source>
</evidence>
<evidence type="ECO:0000256" key="2">
    <source>
        <dbReference type="ARBA" id="ARBA00010994"/>
    </source>
</evidence>
<gene>
    <name evidence="6" type="primary">tppp2</name>
</gene>
<dbReference type="FunFam" id="1.10.238.10:FF:000057">
    <property type="entry name" value="Tubulin polymerization-promoting protein family member 3"/>
    <property type="match status" value="1"/>
</dbReference>
<dbReference type="Pfam" id="PF05517">
    <property type="entry name" value="p25-alpha"/>
    <property type="match status" value="1"/>
</dbReference>
<comment type="similarity">
    <text evidence="2">Belongs to the TPPP family.</text>
</comment>
<dbReference type="InParanoid" id="A0A6P8VTY9"/>
<dbReference type="SUPFAM" id="SSF47473">
    <property type="entry name" value="EF-hand"/>
    <property type="match status" value="1"/>
</dbReference>
<evidence type="ECO:0000313" key="6">
    <source>
        <dbReference type="RefSeq" id="XP_034094446.1"/>
    </source>
</evidence>
<feature type="compositionally biased region" description="Basic and acidic residues" evidence="4">
    <location>
        <begin position="135"/>
        <end position="155"/>
    </location>
</feature>
<dbReference type="GO" id="GO:0001578">
    <property type="term" value="P:microtubule bundle formation"/>
    <property type="evidence" value="ECO:0007669"/>
    <property type="project" value="TreeGrafter"/>
</dbReference>
<feature type="region of interest" description="Disordered" evidence="4">
    <location>
        <begin position="134"/>
        <end position="178"/>
    </location>
</feature>
<dbReference type="GeneID" id="117561264"/>
<dbReference type="KEGG" id="gacu:117561264"/>
<accession>A0A6P8VTY9</accession>
<dbReference type="OrthoDB" id="548799at2759"/>
<dbReference type="AlphaFoldDB" id="A0A6P8VTY9"/>
<dbReference type="InterPro" id="IPR008907">
    <property type="entry name" value="TPP/p25"/>
</dbReference>
<dbReference type="RefSeq" id="XP_034094446.1">
    <property type="nucleotide sequence ID" value="XM_034238555.1"/>
</dbReference>